<dbReference type="GO" id="GO:0003677">
    <property type="term" value="F:DNA binding"/>
    <property type="evidence" value="ECO:0007669"/>
    <property type="project" value="UniProtKB-KW"/>
</dbReference>
<feature type="domain" description="UvrD-like helicase ATP-binding" evidence="14">
    <location>
        <begin position="6"/>
        <end position="283"/>
    </location>
</feature>
<dbReference type="SUPFAM" id="SSF52540">
    <property type="entry name" value="P-loop containing nucleoside triphosphate hydrolases"/>
    <property type="match status" value="1"/>
</dbReference>
<dbReference type="Gene3D" id="1.10.10.160">
    <property type="match status" value="1"/>
</dbReference>
<dbReference type="Gene3D" id="1.10.486.10">
    <property type="entry name" value="PCRA, domain 4"/>
    <property type="match status" value="1"/>
</dbReference>
<comment type="similarity">
    <text evidence="1">Belongs to the helicase family. UvrD subfamily.</text>
</comment>
<feature type="domain" description="UvrD-like helicase C-terminal" evidence="15">
    <location>
        <begin position="284"/>
        <end position="574"/>
    </location>
</feature>
<sequence length="748" mass="84126">MSSLLTALNPEQLEAVTLPHQSALVLAGAGSGKTKVLTTRIAYLIQSGDVSPHGILAVTFTNKAAKEMLTRIAALLPINIRGMWIGTFHGLCNRLLRAHHQDAGLPQTFQILDSADQLAVIKRILKNLGADDEKFPPRQVQWFINNAKEEGLRASQVEAYDDYTRKMVEFYASYEQQCNKEGVVDFAELLLRSYELLMRNEIVREHYRGRFLHILVDEFQDTSRLQYKWLRLLAGPKTAVLAVGDDDQSIYAFRGANTGNMREFEQDFRIPRIIKLEQNYRSHGNILDAANTLIRNNNGRLGKNLWTSEGRGEPIRVYNAPTDFDEAAFIVDEVRSLRAEGVALSQIALLYRSNAQSRVLEHALFNASLPYRVYGGMRFFERQEIKHALAYLRMIANPEDDNALLRIVNFPARGIGLRSLEQLQDEARQQGGSLWDAMLKKCRGREPSTSGLPNKPPVGTGENKEPDRPRRGIEGFVALIESMRQVCETLPLPEIVGHMLEHSGLIGHYRAEREGTDRLENLNELINAATAFVHETEDDGLAVFLNHASLEAGEHQAGGGEDALQLMTVHSAKGLEFHSVFLSGLEEGLFPHDNSRNEAGGLEEERRLMYVAVTRARRRLYLSFAQSRMLHGQTRYNIPTRFLEEIPQSVLKWLQPVQKIAPWRPEPVSPGREFAPRPQIRETGTRETGTRETTASPWRVGQNVVHAKFGAGVIVSCEGRGADARVEVKFGRNGTKWLLLEYAKLTAV</sequence>
<keyword evidence="6" id="KW-0238">DNA-binding</keyword>
<evidence type="ECO:0000256" key="5">
    <source>
        <dbReference type="ARBA" id="ARBA00022840"/>
    </source>
</evidence>
<evidence type="ECO:0000256" key="6">
    <source>
        <dbReference type="ARBA" id="ARBA00023125"/>
    </source>
</evidence>
<dbReference type="PANTHER" id="PTHR11070">
    <property type="entry name" value="UVRD / RECB / PCRA DNA HELICASE FAMILY MEMBER"/>
    <property type="match status" value="1"/>
</dbReference>
<proteinExistence type="inferred from homology"/>
<evidence type="ECO:0000256" key="10">
    <source>
        <dbReference type="ARBA" id="ARBA00034923"/>
    </source>
</evidence>
<reference evidence="16 17" key="1">
    <citation type="submission" date="2016-10" db="EMBL/GenBank/DDBJ databases">
        <authorList>
            <person name="de Groot N.N."/>
        </authorList>
    </citation>
    <scope>NUCLEOTIDE SEQUENCE [LARGE SCALE GENOMIC DNA]</scope>
    <source>
        <strain evidence="16 17">Nl14</strain>
    </source>
</reference>
<dbReference type="GO" id="GO:0005829">
    <property type="term" value="C:cytosol"/>
    <property type="evidence" value="ECO:0007669"/>
    <property type="project" value="TreeGrafter"/>
</dbReference>
<dbReference type="EMBL" id="FPBZ01000001">
    <property type="protein sequence ID" value="SFU32903.1"/>
    <property type="molecule type" value="Genomic_DNA"/>
</dbReference>
<dbReference type="Gene3D" id="3.40.50.300">
    <property type="entry name" value="P-loop containing nucleotide triphosphate hydrolases"/>
    <property type="match status" value="2"/>
</dbReference>
<keyword evidence="5 12" id="KW-0067">ATP-binding</keyword>
<evidence type="ECO:0000256" key="11">
    <source>
        <dbReference type="ARBA" id="ARBA00048988"/>
    </source>
</evidence>
<comment type="catalytic activity">
    <reaction evidence="11">
        <text>ATP + H2O = ADP + phosphate + H(+)</text>
        <dbReference type="Rhea" id="RHEA:13065"/>
        <dbReference type="ChEBI" id="CHEBI:15377"/>
        <dbReference type="ChEBI" id="CHEBI:15378"/>
        <dbReference type="ChEBI" id="CHEBI:30616"/>
        <dbReference type="ChEBI" id="CHEBI:43474"/>
        <dbReference type="ChEBI" id="CHEBI:456216"/>
        <dbReference type="EC" id="5.6.2.4"/>
    </reaction>
</comment>
<evidence type="ECO:0000256" key="3">
    <source>
        <dbReference type="ARBA" id="ARBA00022801"/>
    </source>
</evidence>
<evidence type="ECO:0000256" key="7">
    <source>
        <dbReference type="ARBA" id="ARBA00023235"/>
    </source>
</evidence>
<evidence type="ECO:0000313" key="16">
    <source>
        <dbReference type="EMBL" id="SFU32903.1"/>
    </source>
</evidence>
<dbReference type="GO" id="GO:0033202">
    <property type="term" value="C:DNA helicase complex"/>
    <property type="evidence" value="ECO:0007669"/>
    <property type="project" value="TreeGrafter"/>
</dbReference>
<protein>
    <recommendedName>
        <fullName evidence="9">DNA 3'-5' helicase</fullName>
        <ecNumber evidence="9">5.6.2.4</ecNumber>
    </recommendedName>
    <alternativeName>
        <fullName evidence="10">DNA 3'-5' helicase II</fullName>
    </alternativeName>
</protein>
<comment type="catalytic activity">
    <reaction evidence="8">
        <text>Couples ATP hydrolysis with the unwinding of duplex DNA by translocating in the 3'-5' direction.</text>
        <dbReference type="EC" id="5.6.2.4"/>
    </reaction>
</comment>
<dbReference type="Pfam" id="PF13361">
    <property type="entry name" value="UvrD_C"/>
    <property type="match status" value="2"/>
</dbReference>
<keyword evidence="3 12" id="KW-0378">Hydrolase</keyword>
<keyword evidence="2 12" id="KW-0547">Nucleotide-binding</keyword>
<dbReference type="InterPro" id="IPR000212">
    <property type="entry name" value="DNA_helicase_UvrD/REP"/>
</dbReference>
<dbReference type="InterPro" id="IPR013986">
    <property type="entry name" value="DExx_box_DNA_helicase_dom_sf"/>
</dbReference>
<dbReference type="PANTHER" id="PTHR11070:SF2">
    <property type="entry name" value="ATP-DEPENDENT DNA HELICASE SRS2"/>
    <property type="match status" value="1"/>
</dbReference>
<dbReference type="Pfam" id="PF00580">
    <property type="entry name" value="UvrD-helicase"/>
    <property type="match status" value="1"/>
</dbReference>
<evidence type="ECO:0000256" key="13">
    <source>
        <dbReference type="SAM" id="MobiDB-lite"/>
    </source>
</evidence>
<accession>A0A1I7F9L0</accession>
<dbReference type="OrthoDB" id="5905204at2"/>
<dbReference type="GO" id="GO:0009314">
    <property type="term" value="P:response to radiation"/>
    <property type="evidence" value="ECO:0007669"/>
    <property type="project" value="UniProtKB-ARBA"/>
</dbReference>
<dbReference type="Pfam" id="PF21196">
    <property type="entry name" value="PcrA_UvrD_tudor"/>
    <property type="match status" value="1"/>
</dbReference>
<dbReference type="Proteomes" id="UP000182649">
    <property type="component" value="Unassembled WGS sequence"/>
</dbReference>
<keyword evidence="4 12" id="KW-0347">Helicase</keyword>
<dbReference type="FunFam" id="1.10.10.160:FF:000001">
    <property type="entry name" value="ATP-dependent DNA helicase"/>
    <property type="match status" value="1"/>
</dbReference>
<evidence type="ECO:0000313" key="17">
    <source>
        <dbReference type="Proteomes" id="UP000182649"/>
    </source>
</evidence>
<evidence type="ECO:0000256" key="2">
    <source>
        <dbReference type="ARBA" id="ARBA00022741"/>
    </source>
</evidence>
<evidence type="ECO:0000256" key="12">
    <source>
        <dbReference type="PROSITE-ProRule" id="PRU00560"/>
    </source>
</evidence>
<dbReference type="EC" id="5.6.2.4" evidence="9"/>
<dbReference type="InterPro" id="IPR027417">
    <property type="entry name" value="P-loop_NTPase"/>
</dbReference>
<dbReference type="PROSITE" id="PS51217">
    <property type="entry name" value="UVRD_HELICASE_CTER"/>
    <property type="match status" value="1"/>
</dbReference>
<dbReference type="RefSeq" id="WP_074972317.1">
    <property type="nucleotide sequence ID" value="NZ_FPBZ01000001.1"/>
</dbReference>
<feature type="region of interest" description="Disordered" evidence="13">
    <location>
        <begin position="444"/>
        <end position="470"/>
    </location>
</feature>
<dbReference type="GO" id="GO:0043138">
    <property type="term" value="F:3'-5' DNA helicase activity"/>
    <property type="evidence" value="ECO:0007669"/>
    <property type="project" value="UniProtKB-EC"/>
</dbReference>
<dbReference type="CDD" id="cd17932">
    <property type="entry name" value="DEXQc_UvrD"/>
    <property type="match status" value="1"/>
</dbReference>
<evidence type="ECO:0000256" key="1">
    <source>
        <dbReference type="ARBA" id="ARBA00009922"/>
    </source>
</evidence>
<evidence type="ECO:0000256" key="4">
    <source>
        <dbReference type="ARBA" id="ARBA00022806"/>
    </source>
</evidence>
<dbReference type="GO" id="GO:0000725">
    <property type="term" value="P:recombinational repair"/>
    <property type="evidence" value="ECO:0007669"/>
    <property type="project" value="TreeGrafter"/>
</dbReference>
<dbReference type="InterPro" id="IPR014016">
    <property type="entry name" value="UvrD-like_ATP-bd"/>
</dbReference>
<organism evidence="16 17">
    <name type="scientific">Nitrosospira multiformis</name>
    <dbReference type="NCBI Taxonomy" id="1231"/>
    <lineage>
        <taxon>Bacteria</taxon>
        <taxon>Pseudomonadati</taxon>
        <taxon>Pseudomonadota</taxon>
        <taxon>Betaproteobacteria</taxon>
        <taxon>Nitrosomonadales</taxon>
        <taxon>Nitrosomonadaceae</taxon>
        <taxon>Nitrosospira</taxon>
    </lineage>
</organism>
<gene>
    <name evidence="16" type="ORF">SAMN05216417_101271</name>
</gene>
<evidence type="ECO:0000256" key="9">
    <source>
        <dbReference type="ARBA" id="ARBA00034808"/>
    </source>
</evidence>
<dbReference type="CDD" id="cd18807">
    <property type="entry name" value="SF1_C_UvrD"/>
    <property type="match status" value="1"/>
</dbReference>
<name>A0A1I7F9L0_9PROT</name>
<dbReference type="AlphaFoldDB" id="A0A1I7F9L0"/>
<dbReference type="GO" id="GO:0005524">
    <property type="term" value="F:ATP binding"/>
    <property type="evidence" value="ECO:0007669"/>
    <property type="project" value="UniProtKB-UniRule"/>
</dbReference>
<evidence type="ECO:0000259" key="15">
    <source>
        <dbReference type="PROSITE" id="PS51217"/>
    </source>
</evidence>
<evidence type="ECO:0000259" key="14">
    <source>
        <dbReference type="PROSITE" id="PS51198"/>
    </source>
</evidence>
<evidence type="ECO:0000256" key="8">
    <source>
        <dbReference type="ARBA" id="ARBA00034617"/>
    </source>
</evidence>
<dbReference type="GO" id="GO:0016887">
    <property type="term" value="F:ATP hydrolysis activity"/>
    <property type="evidence" value="ECO:0007669"/>
    <property type="project" value="RHEA"/>
</dbReference>
<dbReference type="PROSITE" id="PS51198">
    <property type="entry name" value="UVRD_HELICASE_ATP_BIND"/>
    <property type="match status" value="1"/>
</dbReference>
<keyword evidence="7" id="KW-0413">Isomerase</keyword>
<dbReference type="InterPro" id="IPR014017">
    <property type="entry name" value="DNA_helicase_UvrD-like_C"/>
</dbReference>
<feature type="binding site" evidence="12">
    <location>
        <begin position="27"/>
        <end position="34"/>
    </location>
    <ligand>
        <name>ATP</name>
        <dbReference type="ChEBI" id="CHEBI:30616"/>
    </ligand>
</feature>